<evidence type="ECO:0000256" key="9">
    <source>
        <dbReference type="ARBA" id="ARBA00023136"/>
    </source>
</evidence>
<dbReference type="GO" id="GO:0008564">
    <property type="term" value="F:protein-exporting ATPase activity"/>
    <property type="evidence" value="ECO:0007669"/>
    <property type="project" value="UniProtKB-EC"/>
</dbReference>
<evidence type="ECO:0000256" key="3">
    <source>
        <dbReference type="ARBA" id="ARBA00022490"/>
    </source>
</evidence>
<keyword evidence="9 10" id="KW-0472">Membrane</keyword>
<dbReference type="PATRIC" id="fig|1263870.3.peg.3229"/>
<feature type="domain" description="Helicase C-terminal" evidence="12">
    <location>
        <begin position="446"/>
        <end position="621"/>
    </location>
</feature>
<dbReference type="RefSeq" id="WP_008679677.1">
    <property type="nucleotide sequence ID" value="NZ_ANOH01000211.1"/>
</dbReference>
<dbReference type="SUPFAM" id="SSF81767">
    <property type="entry name" value="Pre-protein crosslinking domain of SecA"/>
    <property type="match status" value="1"/>
</dbReference>
<evidence type="ECO:0000256" key="5">
    <source>
        <dbReference type="ARBA" id="ARBA00022840"/>
    </source>
</evidence>
<dbReference type="Pfam" id="PF01043">
    <property type="entry name" value="SecA_PP_bind"/>
    <property type="match status" value="1"/>
</dbReference>
<keyword evidence="7 10" id="KW-1278">Translocase</keyword>
<dbReference type="CDD" id="cd18803">
    <property type="entry name" value="SF2_C_secA"/>
    <property type="match status" value="1"/>
</dbReference>
<dbReference type="GO" id="GO:0005829">
    <property type="term" value="C:cytosol"/>
    <property type="evidence" value="ECO:0007669"/>
    <property type="project" value="TreeGrafter"/>
</dbReference>
<sequence length="666" mass="73741">MSQPLDAAINRTATAREFQRKVTDQRMIAAVIQRGREFAEPLKNETADGLYLLTSQLKERIHSPRRHPNSNAVDWELLTNAIAVVHEAIRRELSLEPFDTQLRAGIVMSLGGIAEMQTGEGKTLSGVLPAYVNALRGKGVHVATPNAYLARRDYEYLRGVFRHCGITTGVVELESDDEQARQAYQADVTYGSAHTFGFDYLRDQIASQKSSASPIGFQLLSTLRGVNASQRRQRGLACAIVDEADDVLLDDAVSPLILSDTPNGPAPDAPVHRMALGFVGQLSEGEHFFASGSDQIELTDEGFAKTYSDTAASTHPNLLRPWHEYVITALRAAYHYARDVHYVVRDDSIELIDRATGRVFADRSWSGGLHQAVQAREGLEITGESIALGRITKQNFFRSYRYLTGMTGTADQCQRELEQVYGTPVETVPLRIASKRETYTPRFVLTQDEKYEAVVNEAFSIAVSGRPVLVGTLSVSESLAIASRLREFGRSFEILNGVQDADEAAVVANAGRSGAITVATNLAGRGTDIKLDEQARECGGLHVIVTQMHPFARVDRQLIGRAARCGDPGSCRFFIAADDPLLLQHAPWITRHLHRVASENVDAFHPAGSIAEDPRRDHRLFNQIVTVQRRLQREASSRRLQMLKTDLREQEILFRATDQPDACWAI</sequence>
<evidence type="ECO:0000256" key="8">
    <source>
        <dbReference type="ARBA" id="ARBA00023010"/>
    </source>
</evidence>
<dbReference type="InterPro" id="IPR001650">
    <property type="entry name" value="Helicase_C-like"/>
</dbReference>
<dbReference type="InterPro" id="IPR014018">
    <property type="entry name" value="SecA_motor_DEAD"/>
</dbReference>
<dbReference type="GO" id="GO:0005524">
    <property type="term" value="F:ATP binding"/>
    <property type="evidence" value="ECO:0007669"/>
    <property type="project" value="UniProtKB-UniRule"/>
</dbReference>
<dbReference type="InterPro" id="IPR036670">
    <property type="entry name" value="SecA_X-link_sf"/>
</dbReference>
<dbReference type="InterPro" id="IPR014001">
    <property type="entry name" value="Helicase_ATP-bd"/>
</dbReference>
<dbReference type="PRINTS" id="PR00906">
    <property type="entry name" value="SECA"/>
</dbReference>
<accession>M5UHL4</accession>
<dbReference type="Pfam" id="PF21090">
    <property type="entry name" value="P-loop_SecA"/>
    <property type="match status" value="1"/>
</dbReference>
<evidence type="ECO:0000313" key="14">
    <source>
        <dbReference type="EMBL" id="EMI55523.1"/>
    </source>
</evidence>
<dbReference type="SMART" id="SM00957">
    <property type="entry name" value="SecA_DEAD"/>
    <property type="match status" value="1"/>
</dbReference>
<dbReference type="Gene3D" id="3.40.50.300">
    <property type="entry name" value="P-loop containing nucleotide triphosphate hydrolases"/>
    <property type="match status" value="2"/>
</dbReference>
<comment type="catalytic activity">
    <reaction evidence="10">
        <text>ATP + H2O + cellular proteinSide 1 = ADP + phosphate + cellular proteinSide 2.</text>
        <dbReference type="EC" id="7.4.2.8"/>
    </reaction>
</comment>
<dbReference type="PROSITE" id="PS51196">
    <property type="entry name" value="SECA_MOTOR_DEAD"/>
    <property type="match status" value="1"/>
</dbReference>
<evidence type="ECO:0000256" key="10">
    <source>
        <dbReference type="HAMAP-Rule" id="MF_01382"/>
    </source>
</evidence>
<comment type="caution">
    <text evidence="14">The sequence shown here is derived from an EMBL/GenBank/DDBJ whole genome shotgun (WGS) entry which is preliminary data.</text>
</comment>
<dbReference type="PANTHER" id="PTHR30612:SF0">
    <property type="entry name" value="CHLOROPLAST PROTEIN-TRANSPORTING ATPASE"/>
    <property type="match status" value="1"/>
</dbReference>
<dbReference type="Gene3D" id="3.90.1440.10">
    <property type="entry name" value="SecA, preprotein cross-linking domain"/>
    <property type="match status" value="1"/>
</dbReference>
<evidence type="ECO:0000259" key="11">
    <source>
        <dbReference type="PROSITE" id="PS51192"/>
    </source>
</evidence>
<dbReference type="OrthoDB" id="2486044at2"/>
<evidence type="ECO:0000256" key="1">
    <source>
        <dbReference type="ARBA" id="ARBA00022448"/>
    </source>
</evidence>
<keyword evidence="6 10" id="KW-0653">Protein transport</keyword>
<dbReference type="PROSITE" id="PS51192">
    <property type="entry name" value="HELICASE_ATP_BIND_1"/>
    <property type="match status" value="1"/>
</dbReference>
<dbReference type="GO" id="GO:0017038">
    <property type="term" value="P:protein import"/>
    <property type="evidence" value="ECO:0007669"/>
    <property type="project" value="InterPro"/>
</dbReference>
<keyword evidence="15" id="KW-1185">Reference proteome</keyword>
<evidence type="ECO:0000256" key="2">
    <source>
        <dbReference type="ARBA" id="ARBA00022475"/>
    </source>
</evidence>
<keyword evidence="5 10" id="KW-0067">ATP-binding</keyword>
<dbReference type="Pfam" id="PF07517">
    <property type="entry name" value="SecA_DEAD"/>
    <property type="match status" value="1"/>
</dbReference>
<keyword evidence="4 10" id="KW-0547">Nucleotide-binding</keyword>
<dbReference type="GO" id="GO:0043952">
    <property type="term" value="P:protein transport by the Sec complex"/>
    <property type="evidence" value="ECO:0007669"/>
    <property type="project" value="TreeGrafter"/>
</dbReference>
<feature type="binding site" evidence="10">
    <location>
        <position position="101"/>
    </location>
    <ligand>
        <name>ATP</name>
        <dbReference type="ChEBI" id="CHEBI:30616"/>
    </ligand>
</feature>
<protein>
    <recommendedName>
        <fullName evidence="10">Protein translocase subunit SecA</fullName>
        <ecNumber evidence="10">7.4.2.8</ecNumber>
    </recommendedName>
</protein>
<evidence type="ECO:0000256" key="6">
    <source>
        <dbReference type="ARBA" id="ARBA00022927"/>
    </source>
</evidence>
<dbReference type="InterPro" id="IPR011130">
    <property type="entry name" value="SecA_preprotein_X-link_dom"/>
</dbReference>
<dbReference type="InterPro" id="IPR044722">
    <property type="entry name" value="SecA_SF2_C"/>
</dbReference>
<comment type="similarity">
    <text evidence="10">Belongs to the SecA family.</text>
</comment>
<keyword evidence="2 10" id="KW-1003">Cell membrane</keyword>
<keyword evidence="3 10" id="KW-0963">Cytoplasm</keyword>
<dbReference type="AlphaFoldDB" id="M5UHL4"/>
<dbReference type="SMART" id="SM00958">
    <property type="entry name" value="SecA_PP_bind"/>
    <property type="match status" value="1"/>
</dbReference>
<comment type="subcellular location">
    <subcellularLocation>
        <location evidence="10">Cell membrane</location>
        <topology evidence="10">Peripheral membrane protein</topology>
        <orientation evidence="10">Cytoplasmic side</orientation>
    </subcellularLocation>
    <subcellularLocation>
        <location evidence="10">Cytoplasm</location>
    </subcellularLocation>
    <text evidence="10">Distribution is 50-50.</text>
</comment>
<dbReference type="EC" id="7.4.2.8" evidence="10"/>
<dbReference type="HAMAP" id="MF_01382">
    <property type="entry name" value="SecA"/>
    <property type="match status" value="1"/>
</dbReference>
<dbReference type="Proteomes" id="UP000011885">
    <property type="component" value="Unassembled WGS sequence"/>
</dbReference>
<dbReference type="CDD" id="cd17928">
    <property type="entry name" value="DEXDc_SecA"/>
    <property type="match status" value="1"/>
</dbReference>
<dbReference type="SUPFAM" id="SSF52540">
    <property type="entry name" value="P-loop containing nucleoside triphosphate hydrolases"/>
    <property type="match status" value="2"/>
</dbReference>
<dbReference type="EMBL" id="ANOH01000211">
    <property type="protein sequence ID" value="EMI55523.1"/>
    <property type="molecule type" value="Genomic_DNA"/>
</dbReference>
<comment type="function">
    <text evidence="10">Part of the Sec protein translocase complex. Interacts with the SecYEG preprotein conducting channel. Has a central role in coupling the hydrolysis of ATP to the transfer of proteins into and across the cell membrane, serving as an ATP-driven molecular motor driving the stepwise translocation of polypeptide chains across the membrane.</text>
</comment>
<dbReference type="PROSITE" id="PS51194">
    <property type="entry name" value="HELICASE_CTER"/>
    <property type="match status" value="1"/>
</dbReference>
<evidence type="ECO:0000259" key="12">
    <source>
        <dbReference type="PROSITE" id="PS51194"/>
    </source>
</evidence>
<feature type="domain" description="SecA family profile" evidence="13">
    <location>
        <begin position="10"/>
        <end position="605"/>
    </location>
</feature>
<evidence type="ECO:0000256" key="7">
    <source>
        <dbReference type="ARBA" id="ARBA00022967"/>
    </source>
</evidence>
<feature type="binding site" evidence="10">
    <location>
        <position position="528"/>
    </location>
    <ligand>
        <name>ATP</name>
        <dbReference type="ChEBI" id="CHEBI:30616"/>
    </ligand>
</feature>
<feature type="domain" description="Helicase ATP-binding" evidence="11">
    <location>
        <begin position="103"/>
        <end position="280"/>
    </location>
</feature>
<evidence type="ECO:0000259" key="13">
    <source>
        <dbReference type="PROSITE" id="PS51196"/>
    </source>
</evidence>
<dbReference type="InterPro" id="IPR000185">
    <property type="entry name" value="SecA"/>
</dbReference>
<reference evidence="14 15" key="1">
    <citation type="journal article" date="2013" name="Mar. Genomics">
        <title>Expression of sulfatases in Rhodopirellula baltica and the diversity of sulfatases in the genus Rhodopirellula.</title>
        <authorList>
            <person name="Wegner C.E."/>
            <person name="Richter-Heitmann T."/>
            <person name="Klindworth A."/>
            <person name="Klockow C."/>
            <person name="Richter M."/>
            <person name="Achstetter T."/>
            <person name="Glockner F.O."/>
            <person name="Harder J."/>
        </authorList>
    </citation>
    <scope>NUCLEOTIDE SEQUENCE [LARGE SCALE GENOMIC DNA]</scope>
    <source>
        <strain evidence="14 15">SM41</strain>
    </source>
</reference>
<dbReference type="PANTHER" id="PTHR30612">
    <property type="entry name" value="SECA INNER MEMBRANE COMPONENT OF SEC PROTEIN SECRETION SYSTEM"/>
    <property type="match status" value="1"/>
</dbReference>
<organism evidence="14 15">
    <name type="scientific">Rhodopirellula sallentina SM41</name>
    <dbReference type="NCBI Taxonomy" id="1263870"/>
    <lineage>
        <taxon>Bacteria</taxon>
        <taxon>Pseudomonadati</taxon>
        <taxon>Planctomycetota</taxon>
        <taxon>Planctomycetia</taxon>
        <taxon>Pirellulales</taxon>
        <taxon>Pirellulaceae</taxon>
        <taxon>Rhodopirellula</taxon>
    </lineage>
</organism>
<dbReference type="GO" id="GO:0005886">
    <property type="term" value="C:plasma membrane"/>
    <property type="evidence" value="ECO:0007669"/>
    <property type="project" value="UniProtKB-SubCell"/>
</dbReference>
<dbReference type="InterPro" id="IPR011115">
    <property type="entry name" value="SecA_DEAD"/>
</dbReference>
<dbReference type="GO" id="GO:0006605">
    <property type="term" value="P:protein targeting"/>
    <property type="evidence" value="ECO:0007669"/>
    <property type="project" value="UniProtKB-UniRule"/>
</dbReference>
<gene>
    <name evidence="10" type="primary">secA</name>
    <name evidence="14" type="ORF">RSSM_03039</name>
</gene>
<feature type="binding site" evidence="10">
    <location>
        <begin position="119"/>
        <end position="123"/>
    </location>
    <ligand>
        <name>ATP</name>
        <dbReference type="ChEBI" id="CHEBI:30616"/>
    </ligand>
</feature>
<evidence type="ECO:0000256" key="4">
    <source>
        <dbReference type="ARBA" id="ARBA00022741"/>
    </source>
</evidence>
<dbReference type="InterPro" id="IPR027417">
    <property type="entry name" value="P-loop_NTPase"/>
</dbReference>
<keyword evidence="1 10" id="KW-0813">Transport</keyword>
<keyword evidence="8 10" id="KW-0811">Translocation</keyword>
<comment type="subunit">
    <text evidence="10">Monomer and homodimer. Part of the essential Sec protein translocation apparatus which comprises SecA, SecYEG and auxiliary proteins SecDF. Other proteins may also be involved.</text>
</comment>
<name>M5UHL4_9BACT</name>
<dbReference type="GO" id="GO:0065002">
    <property type="term" value="P:intracellular protein transmembrane transport"/>
    <property type="evidence" value="ECO:0007669"/>
    <property type="project" value="UniProtKB-UniRule"/>
</dbReference>
<evidence type="ECO:0000313" key="15">
    <source>
        <dbReference type="Proteomes" id="UP000011885"/>
    </source>
</evidence>
<proteinExistence type="inferred from homology"/>
<dbReference type="GO" id="GO:0031522">
    <property type="term" value="C:cell envelope Sec protein transport complex"/>
    <property type="evidence" value="ECO:0007669"/>
    <property type="project" value="TreeGrafter"/>
</dbReference>
<dbReference type="FunFam" id="3.40.50.300:FF:000429">
    <property type="entry name" value="Preprotein translocase subunit SecA"/>
    <property type="match status" value="1"/>
</dbReference>